<dbReference type="Pfam" id="PF13568">
    <property type="entry name" value="OMP_b-brl_2"/>
    <property type="match status" value="1"/>
</dbReference>
<evidence type="ECO:0000259" key="2">
    <source>
        <dbReference type="Pfam" id="PF13568"/>
    </source>
</evidence>
<evidence type="ECO:0000256" key="1">
    <source>
        <dbReference type="SAM" id="SignalP"/>
    </source>
</evidence>
<protein>
    <recommendedName>
        <fullName evidence="2">Outer membrane protein beta-barrel domain-containing protein</fullName>
    </recommendedName>
</protein>
<dbReference type="Proteomes" id="UP000223913">
    <property type="component" value="Unassembled WGS sequence"/>
</dbReference>
<evidence type="ECO:0000313" key="4">
    <source>
        <dbReference type="Proteomes" id="UP000223913"/>
    </source>
</evidence>
<feature type="domain" description="Outer membrane protein beta-barrel" evidence="2">
    <location>
        <begin position="18"/>
        <end position="203"/>
    </location>
</feature>
<feature type="chain" id="PRO_5012157940" description="Outer membrane protein beta-barrel domain-containing protein" evidence="1">
    <location>
        <begin position="20"/>
        <end position="235"/>
    </location>
</feature>
<sequence>MLRTWHLCLLLLITTGLFAQPIDDEYFYGFKAGANYYSIDGIATTIIPPVFAAETYTVETAPRIGFVGGVYFYHRFPRSRTAIQPEVLFAMQGSDFNYTDINDLDYTISFNYQYVNLGVLLKVYPFAGFHFHAGPQVGFNVANTNINYRSNMPDLGPDLQIQQSLREVLKGETDINVNLGLGYDFDFGLCIEARYSLGMKDVIETLANGFNFIENSNKTQGYQVTVGWIIPFEPY</sequence>
<gene>
    <name evidence="3" type="ORF">CRP01_02765</name>
</gene>
<accession>A0A2D0NIE0</accession>
<dbReference type="EMBL" id="PDUD01000002">
    <property type="protein sequence ID" value="PHN08261.1"/>
    <property type="molecule type" value="Genomic_DNA"/>
</dbReference>
<keyword evidence="1" id="KW-0732">Signal</keyword>
<keyword evidence="4" id="KW-1185">Reference proteome</keyword>
<comment type="caution">
    <text evidence="3">The sequence shown here is derived from an EMBL/GenBank/DDBJ whole genome shotgun (WGS) entry which is preliminary data.</text>
</comment>
<proteinExistence type="predicted"/>
<name>A0A2D0NIE0_FLAN2</name>
<feature type="signal peptide" evidence="1">
    <location>
        <begin position="1"/>
        <end position="19"/>
    </location>
</feature>
<reference evidence="3 4" key="1">
    <citation type="submission" date="2017-10" db="EMBL/GenBank/DDBJ databases">
        <title>The draft genome sequence of Lewinella nigricans NBRC 102662.</title>
        <authorList>
            <person name="Wang K."/>
        </authorList>
    </citation>
    <scope>NUCLEOTIDE SEQUENCE [LARGE SCALE GENOMIC DNA]</scope>
    <source>
        <strain evidence="3 4">NBRC 102662</strain>
    </source>
</reference>
<dbReference type="AlphaFoldDB" id="A0A2D0NIE0"/>
<organism evidence="3 4">
    <name type="scientific">Flavilitoribacter nigricans (strain ATCC 23147 / DSM 23189 / NBRC 102662 / NCIMB 1420 / SS-2)</name>
    <name type="common">Lewinella nigricans</name>
    <dbReference type="NCBI Taxonomy" id="1122177"/>
    <lineage>
        <taxon>Bacteria</taxon>
        <taxon>Pseudomonadati</taxon>
        <taxon>Bacteroidota</taxon>
        <taxon>Saprospiria</taxon>
        <taxon>Saprospirales</taxon>
        <taxon>Lewinellaceae</taxon>
        <taxon>Flavilitoribacter</taxon>
    </lineage>
</organism>
<dbReference type="InterPro" id="IPR025665">
    <property type="entry name" value="Beta-barrel_OMP_2"/>
</dbReference>
<dbReference type="RefSeq" id="WP_099148463.1">
    <property type="nucleotide sequence ID" value="NZ_PDUD01000002.1"/>
</dbReference>
<evidence type="ECO:0000313" key="3">
    <source>
        <dbReference type="EMBL" id="PHN08261.1"/>
    </source>
</evidence>
<dbReference type="OrthoDB" id="1491615at2"/>